<feature type="region of interest" description="Disordered" evidence="2">
    <location>
        <begin position="85"/>
        <end position="175"/>
    </location>
</feature>
<accession>A0A2Z6Q4Y5</accession>
<protein>
    <submittedName>
        <fullName evidence="3">Uncharacterized protein</fullName>
    </submittedName>
</protein>
<feature type="coiled-coil region" evidence="1">
    <location>
        <begin position="4"/>
        <end position="45"/>
    </location>
</feature>
<dbReference type="AlphaFoldDB" id="A0A2Z6Q4Y5"/>
<sequence length="185" mass="21709">MAINKQYENQINNLRKDINLLSKEINTLKANQEQQEKITEDLRQQIRKFTESQEQMAKQITSTSENIQAINRTQSMILEQIQLLHRPTNNNRQHTRRASPRPHVRSPAPSELSIPEHFLTESEQQGEDPYEDRDENSSSEQLRFNSQSRSPSIIYNDNNGNSNNNNRSNNFSFSSIYPGNWMQRY</sequence>
<proteinExistence type="predicted"/>
<organism evidence="3 5">
    <name type="scientific">Rhizophagus clarus</name>
    <dbReference type="NCBI Taxonomy" id="94130"/>
    <lineage>
        <taxon>Eukaryota</taxon>
        <taxon>Fungi</taxon>
        <taxon>Fungi incertae sedis</taxon>
        <taxon>Mucoromycota</taxon>
        <taxon>Glomeromycotina</taxon>
        <taxon>Glomeromycetes</taxon>
        <taxon>Glomerales</taxon>
        <taxon>Glomeraceae</taxon>
        <taxon>Rhizophagus</taxon>
    </lineage>
</organism>
<keyword evidence="5" id="KW-1185">Reference proteome</keyword>
<evidence type="ECO:0000256" key="2">
    <source>
        <dbReference type="SAM" id="MobiDB-lite"/>
    </source>
</evidence>
<name>A0A2Z6Q4Y5_9GLOM</name>
<evidence type="ECO:0000313" key="4">
    <source>
        <dbReference type="EMBL" id="GBC06196.1"/>
    </source>
</evidence>
<dbReference type="EMBL" id="BEXD01000185">
    <property type="protein sequence ID" value="GBB85067.1"/>
    <property type="molecule type" value="Genomic_DNA"/>
</dbReference>
<reference evidence="3 5" key="1">
    <citation type="submission" date="2017-11" db="EMBL/GenBank/DDBJ databases">
        <title>The genome of Rhizophagus clarus HR1 reveals common genetic basis of auxotrophy among arbuscular mycorrhizal fungi.</title>
        <authorList>
            <person name="Kobayashi Y."/>
        </authorList>
    </citation>
    <scope>NUCLEOTIDE SEQUENCE [LARGE SCALE GENOMIC DNA]</scope>
    <source>
        <strain evidence="3 5">HR1</strain>
    </source>
</reference>
<feature type="compositionally biased region" description="Acidic residues" evidence="2">
    <location>
        <begin position="124"/>
        <end position="134"/>
    </location>
</feature>
<feature type="compositionally biased region" description="Polar residues" evidence="2">
    <location>
        <begin position="138"/>
        <end position="155"/>
    </location>
</feature>
<keyword evidence="1" id="KW-0175">Coiled coil</keyword>
<feature type="compositionally biased region" description="Basic residues" evidence="2">
    <location>
        <begin position="93"/>
        <end position="104"/>
    </location>
</feature>
<evidence type="ECO:0000256" key="1">
    <source>
        <dbReference type="SAM" id="Coils"/>
    </source>
</evidence>
<gene>
    <name evidence="4" type="ORF">RclHR1_06690001</name>
    <name evidence="3" type="ORF">RclHR1_11640005</name>
</gene>
<dbReference type="Proteomes" id="UP000247702">
    <property type="component" value="Unassembled WGS sequence"/>
</dbReference>
<comment type="caution">
    <text evidence="3">The sequence shown here is derived from an EMBL/GenBank/DDBJ whole genome shotgun (WGS) entry which is preliminary data.</text>
</comment>
<dbReference type="EMBL" id="BEXD01004058">
    <property type="protein sequence ID" value="GBC06196.1"/>
    <property type="molecule type" value="Genomic_DNA"/>
</dbReference>
<feature type="compositionally biased region" description="Low complexity" evidence="2">
    <location>
        <begin position="156"/>
        <end position="175"/>
    </location>
</feature>
<evidence type="ECO:0000313" key="5">
    <source>
        <dbReference type="Proteomes" id="UP000247702"/>
    </source>
</evidence>
<evidence type="ECO:0000313" key="3">
    <source>
        <dbReference type="EMBL" id="GBB85067.1"/>
    </source>
</evidence>